<name>A0A8J6C5W5_DIALT</name>
<dbReference type="EMBL" id="JAGTXO010000025">
    <property type="protein sequence ID" value="KAG8461439.1"/>
    <property type="molecule type" value="Genomic_DNA"/>
</dbReference>
<dbReference type="AlphaFoldDB" id="A0A8J6C5W5"/>
<dbReference type="InterPro" id="IPR011989">
    <property type="entry name" value="ARM-like"/>
</dbReference>
<feature type="domain" description="Importin N-terminal" evidence="3">
    <location>
        <begin position="29"/>
        <end position="97"/>
    </location>
</feature>
<dbReference type="GO" id="GO:0031267">
    <property type="term" value="F:small GTPase binding"/>
    <property type="evidence" value="ECO:0007669"/>
    <property type="project" value="InterPro"/>
</dbReference>
<feature type="chain" id="PRO_5035267448" description="Importin N-terminal domain-containing protein" evidence="2">
    <location>
        <begin position="21"/>
        <end position="775"/>
    </location>
</feature>
<dbReference type="InterPro" id="IPR001494">
    <property type="entry name" value="Importin-beta_N"/>
</dbReference>
<evidence type="ECO:0000256" key="1">
    <source>
        <dbReference type="SAM" id="MobiDB-lite"/>
    </source>
</evidence>
<keyword evidence="2" id="KW-0732">Signal</keyword>
<proteinExistence type="predicted"/>
<dbReference type="SUPFAM" id="SSF48371">
    <property type="entry name" value="ARM repeat"/>
    <property type="match status" value="1"/>
</dbReference>
<dbReference type="GO" id="GO:0006886">
    <property type="term" value="P:intracellular protein transport"/>
    <property type="evidence" value="ECO:0007669"/>
    <property type="project" value="InterPro"/>
</dbReference>
<evidence type="ECO:0000313" key="4">
    <source>
        <dbReference type="EMBL" id="KAG8461439.1"/>
    </source>
</evidence>
<dbReference type="InterPro" id="IPR016024">
    <property type="entry name" value="ARM-type_fold"/>
</dbReference>
<feature type="region of interest" description="Disordered" evidence="1">
    <location>
        <begin position="403"/>
        <end position="442"/>
    </location>
</feature>
<protein>
    <recommendedName>
        <fullName evidence="3">Importin N-terminal domain-containing protein</fullName>
    </recommendedName>
</protein>
<feature type="compositionally biased region" description="Acidic residues" evidence="1">
    <location>
        <begin position="412"/>
        <end position="433"/>
    </location>
</feature>
<comment type="caution">
    <text evidence="4">The sequence shown here is derived from an EMBL/GenBank/DDBJ whole genome shotgun (WGS) entry which is preliminary data.</text>
</comment>
<evidence type="ECO:0000313" key="5">
    <source>
        <dbReference type="Proteomes" id="UP000751190"/>
    </source>
</evidence>
<dbReference type="Proteomes" id="UP000751190">
    <property type="component" value="Unassembled WGS sequence"/>
</dbReference>
<evidence type="ECO:0000259" key="3">
    <source>
        <dbReference type="PROSITE" id="PS50166"/>
    </source>
</evidence>
<sequence length="775" mass="77144">MAAAAHDAAALLAALHAAAGADPDARRAAESALRSAETRAPAAFLYLALALAGDARDGGTRQLAASLLRARLRALWPSLAPSERAELAPALCATLLSSTDAAVRAHGARTLGELGADDARDGLLAVLATRGARGNDGSAAEEEGVCEALRVAVKALGVRVDAAAAAAAWDGAEPRAADARDAVALDGLVRALAPAVGARWADVLARPAREGAASEVDAVRAATRHSRLLLQLLRAPAPAARDVARSSALRLSQALGAEAGALEAAVLEPAADARRLSLLSERLQLLRWLGKCARACHGALDGDGACLLAPAARALCAGAAAAGGRAHAGASAALPLVADKLRAALAPLAELLALGASADPPAAMLAAGPDACAALCAACAALLEPTERALAAWEADAEGWALDGAGGWEEAPGADDDDDGADDDGAADDDEDEGAHGAVGAGGDALQSAGERLLVALAALHPETVGALIVRRLDARGRCGGSGASGGLDRAARDDGWLAAAGLCPWELSTRCGLGFDALLCALEVRLVVARELRAAPLHKADARTAERALALVERRGAWLLGAWWAFGGAAAAAAALDAALDAANGGAETAAARLAHAEAVDAAAEARALHVLASVAGGAHDAAARLAAVDTLGRIAQGGAGSACGGLGADGKPAGRAALCSLAEASARAERAEGAVYALRVLAGALEAEPRALLPLGIGAPEPGEPAHAFEAAVFEIVRSHGELVCAHPPLLRALKLCVRAHARACEAAGVRPGPALEQLAVRLAMPGRTTGRP</sequence>
<feature type="signal peptide" evidence="2">
    <location>
        <begin position="1"/>
        <end position="20"/>
    </location>
</feature>
<organism evidence="4 5">
    <name type="scientific">Diacronema lutheri</name>
    <name type="common">Unicellular marine alga</name>
    <name type="synonym">Monochrysis lutheri</name>
    <dbReference type="NCBI Taxonomy" id="2081491"/>
    <lineage>
        <taxon>Eukaryota</taxon>
        <taxon>Haptista</taxon>
        <taxon>Haptophyta</taxon>
        <taxon>Pavlovophyceae</taxon>
        <taxon>Pavlovales</taxon>
        <taxon>Pavlovaceae</taxon>
        <taxon>Diacronema</taxon>
    </lineage>
</organism>
<evidence type="ECO:0000256" key="2">
    <source>
        <dbReference type="SAM" id="SignalP"/>
    </source>
</evidence>
<dbReference type="Gene3D" id="1.25.10.10">
    <property type="entry name" value="Leucine-rich Repeat Variant"/>
    <property type="match status" value="1"/>
</dbReference>
<reference evidence="4" key="1">
    <citation type="submission" date="2021-05" db="EMBL/GenBank/DDBJ databases">
        <title>The genome of the haptophyte Pavlova lutheri (Diacronema luteri, Pavlovales) - a model for lipid biosynthesis in eukaryotic algae.</title>
        <authorList>
            <person name="Hulatt C.J."/>
            <person name="Posewitz M.C."/>
        </authorList>
    </citation>
    <scope>NUCLEOTIDE SEQUENCE</scope>
    <source>
        <strain evidence="4">NIVA-4/92</strain>
    </source>
</reference>
<keyword evidence="5" id="KW-1185">Reference proteome</keyword>
<accession>A0A8J6C5W5</accession>
<gene>
    <name evidence="4" type="ORF">KFE25_001043</name>
</gene>
<dbReference type="PROSITE" id="PS50166">
    <property type="entry name" value="IMPORTIN_B_NT"/>
    <property type="match status" value="1"/>
</dbReference>